<dbReference type="KEGG" id="tact:SG35_025900"/>
<gene>
    <name evidence="1" type="ORF">SG35_025900</name>
</gene>
<accession>A0AAE9YPW8</accession>
<evidence type="ECO:0008006" key="3">
    <source>
        <dbReference type="Google" id="ProtNLM"/>
    </source>
</evidence>
<reference evidence="1 2" key="2">
    <citation type="journal article" date="2022" name="Mar. Drugs">
        <title>Bioassay-Guided Fractionation Leads to the Detection of Cholic Acid Generated by the Rare Thalassomonas sp.</title>
        <authorList>
            <person name="Pheiffer F."/>
            <person name="Schneider Y.K."/>
            <person name="Hansen E.H."/>
            <person name="Andersen J.H."/>
            <person name="Isaksson J."/>
            <person name="Busche T."/>
            <person name="R C."/>
            <person name="Kalinowski J."/>
            <person name="Zyl L.V."/>
            <person name="Trindade M."/>
        </authorList>
    </citation>
    <scope>NUCLEOTIDE SEQUENCE [LARGE SCALE GENOMIC DNA]</scope>
    <source>
        <strain evidence="1 2">A5K-106</strain>
    </source>
</reference>
<organism evidence="1 2">
    <name type="scientific">Thalassomonas actiniarum</name>
    <dbReference type="NCBI Taxonomy" id="485447"/>
    <lineage>
        <taxon>Bacteria</taxon>
        <taxon>Pseudomonadati</taxon>
        <taxon>Pseudomonadota</taxon>
        <taxon>Gammaproteobacteria</taxon>
        <taxon>Alteromonadales</taxon>
        <taxon>Colwelliaceae</taxon>
        <taxon>Thalassomonas</taxon>
    </lineage>
</organism>
<dbReference type="RefSeq" id="WP_053043055.1">
    <property type="nucleotide sequence ID" value="NZ_CP059735.1"/>
</dbReference>
<reference evidence="1 2" key="1">
    <citation type="journal article" date="2015" name="Genome Announc.">
        <title>Draft Genome Sequences of Marine Isolates of Thalassomonas viridans and Thalassomonas actiniarum.</title>
        <authorList>
            <person name="Olonade I."/>
            <person name="van Zyl L.J."/>
            <person name="Trindade M."/>
        </authorList>
    </citation>
    <scope>NUCLEOTIDE SEQUENCE [LARGE SCALE GENOMIC DNA]</scope>
    <source>
        <strain evidence="1 2">A5K-106</strain>
    </source>
</reference>
<sequence length="284" mass="31575">MRDLIKSYWPLLALIITACTPQETAEDIQKRLTEEHNLIIRAGEPANFYVPPYTKSDAQLPEGKMLPASSTVVHESLKGIEDALKSYPEGFVASLIQAIFISGELWFDGKRAGGTYLHSWLIVASTTKLGKESNYQAALYGVHHELSSFVFNKQPMTGIAWKKLMPTNWQKANGYAQALNVNRTLAPDYSNGFLSKYAETSVENDFNTYAEFVFGKPDELVKLAENYPLIAKKLRLFIGAYKTLSPEMASIFDQSSLEAVAAEPESLKMSIKATIPKPIIINGE</sequence>
<dbReference type="Gene3D" id="3.40.390.70">
    <property type="match status" value="1"/>
</dbReference>
<keyword evidence="2" id="KW-1185">Reference proteome</keyword>
<proteinExistence type="predicted"/>
<dbReference type="Proteomes" id="UP000032568">
    <property type="component" value="Chromosome"/>
</dbReference>
<dbReference type="PROSITE" id="PS51257">
    <property type="entry name" value="PROKAR_LIPOPROTEIN"/>
    <property type="match status" value="1"/>
</dbReference>
<name>A0AAE9YPW8_9GAMM</name>
<evidence type="ECO:0000313" key="2">
    <source>
        <dbReference type="Proteomes" id="UP000032568"/>
    </source>
</evidence>
<protein>
    <recommendedName>
        <fullName evidence="3">Lipoprotein</fullName>
    </recommendedName>
</protein>
<dbReference type="AlphaFoldDB" id="A0AAE9YPW8"/>
<evidence type="ECO:0000313" key="1">
    <source>
        <dbReference type="EMBL" id="WDD98641.1"/>
    </source>
</evidence>
<dbReference type="EMBL" id="CP059735">
    <property type="protein sequence ID" value="WDD98641.1"/>
    <property type="molecule type" value="Genomic_DNA"/>
</dbReference>